<dbReference type="Pfam" id="PF01839">
    <property type="entry name" value="FG-GAP"/>
    <property type="match status" value="4"/>
</dbReference>
<dbReference type="GO" id="GO:0007155">
    <property type="term" value="P:cell adhesion"/>
    <property type="evidence" value="ECO:0007669"/>
    <property type="project" value="InterPro"/>
</dbReference>
<dbReference type="Gene3D" id="2.130.10.130">
    <property type="entry name" value="Integrin alpha, N-terminal"/>
    <property type="match status" value="3"/>
</dbReference>
<sequence length="484" mass="47978">MHKHLRTVLATAAATALTGGLLTLSATAATAATGPGRPDADFNNDGYADVAVSAGHAHVAGHANAGAVTVIYGGADTERYATLTQDSPGVPGAAEKDDYFGADTAYGDFDHDGYDDLAVGVPGEDVGSDIDGGAAVILWGSSSGLRGGTALADPRPTKHDQYGAPMEAGDFNGDGKDDIAVGTTSGATTIDVHRGGFTRTTETGSGHYTVSPAVEGGAGNGVKNLHSGDVNGDGREDLIVNGYSKEDGYNANYWLPGSTSGATTTGAQKLPAGIITDIGDTDGDGLGDIVIGTSWDEGIAGAAKGGAAHILKGTASGPAYGDQQTFTQDTAYVPGAGEKGDAFGQELDLGDVNGDGHLDLVVGASGEDLPGGTDAGSATVLYGAADGSGITAKGSVFLSQDTAGVPNDDEPYDYFGSDVHLDDLNHDGRADVVVGASGENEGNGAVYALRSGADGSLKAPAGIYVSTVGVSPSGTPSLGANFSD</sequence>
<dbReference type="InterPro" id="IPR028994">
    <property type="entry name" value="Integrin_alpha_N"/>
</dbReference>
<dbReference type="SUPFAM" id="SSF69318">
    <property type="entry name" value="Integrin alpha N-terminal domain"/>
    <property type="match status" value="2"/>
</dbReference>
<dbReference type="Proteomes" id="UP000190539">
    <property type="component" value="Unassembled WGS sequence"/>
</dbReference>
<dbReference type="GO" id="GO:0016787">
    <property type="term" value="F:hydrolase activity"/>
    <property type="evidence" value="ECO:0007669"/>
    <property type="project" value="UniProtKB-KW"/>
</dbReference>
<organism evidence="6 7">
    <name type="scientific">Streptomyces tsukubensis</name>
    <dbReference type="NCBI Taxonomy" id="83656"/>
    <lineage>
        <taxon>Bacteria</taxon>
        <taxon>Bacillati</taxon>
        <taxon>Actinomycetota</taxon>
        <taxon>Actinomycetes</taxon>
        <taxon>Kitasatosporales</taxon>
        <taxon>Streptomycetaceae</taxon>
        <taxon>Streptomyces</taxon>
    </lineage>
</organism>
<dbReference type="AlphaFoldDB" id="A0A1V4A4M4"/>
<dbReference type="OrthoDB" id="344301at2"/>
<feature type="signal peptide" evidence="5">
    <location>
        <begin position="1"/>
        <end position="28"/>
    </location>
</feature>
<keyword evidence="3" id="KW-0378">Hydrolase</keyword>
<evidence type="ECO:0000256" key="3">
    <source>
        <dbReference type="ARBA" id="ARBA00022801"/>
    </source>
</evidence>
<dbReference type="InterPro" id="IPR013519">
    <property type="entry name" value="Int_alpha_beta-p"/>
</dbReference>
<evidence type="ECO:0000256" key="1">
    <source>
        <dbReference type="ARBA" id="ARBA00022729"/>
    </source>
</evidence>
<dbReference type="STRING" id="83656.B1H18_24125"/>
<evidence type="ECO:0008006" key="8">
    <source>
        <dbReference type="Google" id="ProtNLM"/>
    </source>
</evidence>
<name>A0A1V4A4M4_9ACTN</name>
<evidence type="ECO:0000256" key="2">
    <source>
        <dbReference type="ARBA" id="ARBA00022737"/>
    </source>
</evidence>
<feature type="chain" id="PRO_5039079414" description="Integrin-like protein" evidence="5">
    <location>
        <begin position="29"/>
        <end position="484"/>
    </location>
</feature>
<dbReference type="Pfam" id="PF13517">
    <property type="entry name" value="FG-GAP_3"/>
    <property type="match status" value="1"/>
</dbReference>
<evidence type="ECO:0000313" key="7">
    <source>
        <dbReference type="Proteomes" id="UP000190539"/>
    </source>
</evidence>
<dbReference type="GO" id="GO:0008305">
    <property type="term" value="C:integrin complex"/>
    <property type="evidence" value="ECO:0007669"/>
    <property type="project" value="InterPro"/>
</dbReference>
<keyword evidence="4" id="KW-0325">Glycoprotein</keyword>
<reference evidence="6 7" key="1">
    <citation type="submission" date="2017-02" db="EMBL/GenBank/DDBJ databases">
        <title>Draft Genome Sequence of Streptomyces tsukubaensis F601, a Producer of the immunosuppressant tacrolimus FK506.</title>
        <authorList>
            <person name="Zong G."/>
            <person name="Zhong C."/>
            <person name="Fu J."/>
            <person name="Qin R."/>
            <person name="Cao G."/>
        </authorList>
    </citation>
    <scope>NUCLEOTIDE SEQUENCE [LARGE SCALE GENOMIC DNA]</scope>
    <source>
        <strain evidence="6 7">F601</strain>
    </source>
</reference>
<dbReference type="InterPro" id="IPR006311">
    <property type="entry name" value="TAT_signal"/>
</dbReference>
<dbReference type="RefSeq" id="WP_077971091.1">
    <property type="nucleotide sequence ID" value="NZ_CP045178.1"/>
</dbReference>
<evidence type="ECO:0000256" key="5">
    <source>
        <dbReference type="SAM" id="SignalP"/>
    </source>
</evidence>
<dbReference type="PRINTS" id="PR01185">
    <property type="entry name" value="INTEGRINA"/>
</dbReference>
<keyword evidence="2" id="KW-0677">Repeat</keyword>
<dbReference type="EMBL" id="MVFC01000025">
    <property type="protein sequence ID" value="OON74915.1"/>
    <property type="molecule type" value="Genomic_DNA"/>
</dbReference>
<dbReference type="PROSITE" id="PS51318">
    <property type="entry name" value="TAT"/>
    <property type="match status" value="1"/>
</dbReference>
<evidence type="ECO:0000313" key="6">
    <source>
        <dbReference type="EMBL" id="OON74915.1"/>
    </source>
</evidence>
<dbReference type="SMART" id="SM00191">
    <property type="entry name" value="Int_alpha"/>
    <property type="match status" value="4"/>
</dbReference>
<dbReference type="InterPro" id="IPR013517">
    <property type="entry name" value="FG-GAP"/>
</dbReference>
<keyword evidence="7" id="KW-1185">Reference proteome</keyword>
<keyword evidence="1 5" id="KW-0732">Signal</keyword>
<proteinExistence type="predicted"/>
<evidence type="ECO:0000256" key="4">
    <source>
        <dbReference type="ARBA" id="ARBA00023180"/>
    </source>
</evidence>
<protein>
    <recommendedName>
        <fullName evidence="8">Integrin-like protein</fullName>
    </recommendedName>
</protein>
<dbReference type="PROSITE" id="PS51470">
    <property type="entry name" value="FG_GAP"/>
    <property type="match status" value="3"/>
</dbReference>
<dbReference type="PANTHER" id="PTHR23221">
    <property type="entry name" value="GLYCOSYLPHOSPHATIDYLINOSITOL PHOSPHOLIPASE D"/>
    <property type="match status" value="1"/>
</dbReference>
<comment type="caution">
    <text evidence="6">The sequence shown here is derived from an EMBL/GenBank/DDBJ whole genome shotgun (WGS) entry which is preliminary data.</text>
</comment>
<gene>
    <name evidence="6" type="ORF">B1H18_24125</name>
</gene>
<accession>A0A1V4A4M4</accession>
<dbReference type="PANTHER" id="PTHR23221:SF7">
    <property type="entry name" value="PHOSPHATIDYLINOSITOL-GLYCAN-SPECIFIC PHOSPHOLIPASE D"/>
    <property type="match status" value="1"/>
</dbReference>
<dbReference type="InterPro" id="IPR000413">
    <property type="entry name" value="Integrin_alpha"/>
</dbReference>